<dbReference type="STRING" id="1227455.C449_16083"/>
<protein>
    <submittedName>
        <fullName evidence="2">Uncharacterized protein</fullName>
    </submittedName>
</protein>
<dbReference type="EMBL" id="AOMD01000033">
    <property type="protein sequence ID" value="EMA42677.1"/>
    <property type="molecule type" value="Genomic_DNA"/>
</dbReference>
<proteinExistence type="predicted"/>
<feature type="compositionally biased region" description="Basic and acidic residues" evidence="1">
    <location>
        <begin position="7"/>
        <end position="16"/>
    </location>
</feature>
<organism evidence="2 3">
    <name type="scientific">Halococcus saccharolyticus DSM 5350</name>
    <dbReference type="NCBI Taxonomy" id="1227455"/>
    <lineage>
        <taxon>Archaea</taxon>
        <taxon>Methanobacteriati</taxon>
        <taxon>Methanobacteriota</taxon>
        <taxon>Stenosarchaea group</taxon>
        <taxon>Halobacteria</taxon>
        <taxon>Halobacteriales</taxon>
        <taxon>Halococcaceae</taxon>
        <taxon>Halococcus</taxon>
    </lineage>
</organism>
<feature type="region of interest" description="Disordered" evidence="1">
    <location>
        <begin position="90"/>
        <end position="129"/>
    </location>
</feature>
<name>M0MA59_9EURY</name>
<accession>M0MA59</accession>
<keyword evidence="3" id="KW-1185">Reference proteome</keyword>
<sequence length="331" mass="36002">MPHSMRIKSESNRENEYNVSVDGGIEAKSGTGGRDHVGHNGRTAIGRVVSGVDEWRYWGQKTEILADDPEDLLISINNKNWERASAYGAKAFDGSSSSGSSGGGGSSGTQRGPSIEARKQKAAGDADSQYIDPSDVEVIRTSEDYREAYESISKDYEAVHAFAVADGTYSPGTIQAAFSQNRGAARIVFCGNYEDPSQVKVTANHNIIHTGKDEHLRFQGMTWSRSQQVGPAMHRNMRFPDGFGGKPVGARIQDSFVRDIALYGSGTLHIDWGVRLETTRNAYIHRANTADVYVHAGVEFASGGKPVTSDRDVRPDDLGSGLNRIRFANEL</sequence>
<evidence type="ECO:0000313" key="3">
    <source>
        <dbReference type="Proteomes" id="UP000011669"/>
    </source>
</evidence>
<reference evidence="2 3" key="1">
    <citation type="journal article" date="2014" name="PLoS Genet.">
        <title>Phylogenetically driven sequencing of extremely halophilic archaea reveals strategies for static and dynamic osmo-response.</title>
        <authorList>
            <person name="Becker E.A."/>
            <person name="Seitzer P.M."/>
            <person name="Tritt A."/>
            <person name="Larsen D."/>
            <person name="Krusor M."/>
            <person name="Yao A.I."/>
            <person name="Wu D."/>
            <person name="Madern D."/>
            <person name="Eisen J.A."/>
            <person name="Darling A.E."/>
            <person name="Facciotti M.T."/>
        </authorList>
    </citation>
    <scope>NUCLEOTIDE SEQUENCE [LARGE SCALE GENOMIC DNA]</scope>
    <source>
        <strain evidence="2 3">DSM 5350</strain>
    </source>
</reference>
<dbReference type="InParanoid" id="M0MA59"/>
<feature type="region of interest" description="Disordered" evidence="1">
    <location>
        <begin position="1"/>
        <end position="39"/>
    </location>
</feature>
<evidence type="ECO:0000256" key="1">
    <source>
        <dbReference type="SAM" id="MobiDB-lite"/>
    </source>
</evidence>
<gene>
    <name evidence="2" type="ORF">C449_16083</name>
</gene>
<dbReference type="RefSeq" id="WP_006079072.1">
    <property type="nucleotide sequence ID" value="NZ_AOMD01000033.1"/>
</dbReference>
<dbReference type="Proteomes" id="UP000011669">
    <property type="component" value="Unassembled WGS sequence"/>
</dbReference>
<evidence type="ECO:0000313" key="2">
    <source>
        <dbReference type="EMBL" id="EMA42677.1"/>
    </source>
</evidence>
<dbReference type="PATRIC" id="fig|1227455.4.peg.3272"/>
<comment type="caution">
    <text evidence="2">The sequence shown here is derived from an EMBL/GenBank/DDBJ whole genome shotgun (WGS) entry which is preliminary data.</text>
</comment>
<dbReference type="AlphaFoldDB" id="M0MA59"/>